<evidence type="ECO:0000256" key="1">
    <source>
        <dbReference type="SAM" id="MobiDB-lite"/>
    </source>
</evidence>
<evidence type="ECO:0000256" key="2">
    <source>
        <dbReference type="SAM" id="SignalP"/>
    </source>
</evidence>
<evidence type="ECO:0000313" key="4">
    <source>
        <dbReference type="Proteomes" id="UP000254293"/>
    </source>
</evidence>
<dbReference type="AlphaFoldDB" id="A0A377QZ74"/>
<feature type="chain" id="PRO_5016680584" evidence="2">
    <location>
        <begin position="21"/>
        <end position="152"/>
    </location>
</feature>
<gene>
    <name evidence="3" type="ORF">NCTC13336_00494</name>
</gene>
<accession>A0A377QZ74</accession>
<dbReference type="RefSeq" id="WP_115307584.1">
    <property type="nucleotide sequence ID" value="NZ_UGJJ01000001.1"/>
</dbReference>
<sequence>MNLRYPAAVLAAAVSLSAAAAETSDTCAFVKNEGIETTYRCEFSGSPAQAYARFQSGRYRYTPVETETFSSREIPRDTGLPRSLPKNNRQVSDSSPGGCGDYRREYRFAYSGRNAVSVKSGGADDCAAGNGFHTRYEKHGGKVVVTHTVYAS</sequence>
<organism evidence="3 4">
    <name type="scientific">Kingella potus</name>
    <dbReference type="NCBI Taxonomy" id="265175"/>
    <lineage>
        <taxon>Bacteria</taxon>
        <taxon>Pseudomonadati</taxon>
        <taxon>Pseudomonadota</taxon>
        <taxon>Betaproteobacteria</taxon>
        <taxon>Neisseriales</taxon>
        <taxon>Neisseriaceae</taxon>
        <taxon>Kingella</taxon>
    </lineage>
</organism>
<name>A0A377QZ74_9NEIS</name>
<dbReference type="Proteomes" id="UP000254293">
    <property type="component" value="Unassembled WGS sequence"/>
</dbReference>
<dbReference type="OrthoDB" id="9906345at2"/>
<feature type="region of interest" description="Disordered" evidence="1">
    <location>
        <begin position="68"/>
        <end position="99"/>
    </location>
</feature>
<feature type="signal peptide" evidence="2">
    <location>
        <begin position="1"/>
        <end position="20"/>
    </location>
</feature>
<protein>
    <submittedName>
        <fullName evidence="3">Uncharacterized protein</fullName>
    </submittedName>
</protein>
<proteinExistence type="predicted"/>
<feature type="compositionally biased region" description="Polar residues" evidence="1">
    <location>
        <begin position="85"/>
        <end position="95"/>
    </location>
</feature>
<keyword evidence="2" id="KW-0732">Signal</keyword>
<evidence type="ECO:0000313" key="3">
    <source>
        <dbReference type="EMBL" id="STR00292.1"/>
    </source>
</evidence>
<reference evidence="3 4" key="1">
    <citation type="submission" date="2018-06" db="EMBL/GenBank/DDBJ databases">
        <authorList>
            <consortium name="Pathogen Informatics"/>
            <person name="Doyle S."/>
        </authorList>
    </citation>
    <scope>NUCLEOTIDE SEQUENCE [LARGE SCALE GENOMIC DNA]</scope>
    <source>
        <strain evidence="3 4">NCTC13336</strain>
    </source>
</reference>
<dbReference type="EMBL" id="UGJJ01000001">
    <property type="protein sequence ID" value="STR00292.1"/>
    <property type="molecule type" value="Genomic_DNA"/>
</dbReference>
<keyword evidence="4" id="KW-1185">Reference proteome</keyword>